<keyword evidence="3" id="KW-1185">Reference proteome</keyword>
<evidence type="ECO:0000256" key="1">
    <source>
        <dbReference type="SAM" id="MobiDB-lite"/>
    </source>
</evidence>
<protein>
    <recommendedName>
        <fullName evidence="4">DUF385 domain-containing protein</fullName>
    </recommendedName>
</protein>
<comment type="caution">
    <text evidence="2">The sequence shown here is derived from an EMBL/GenBank/DDBJ whole genome shotgun (WGS) entry which is preliminary data.</text>
</comment>
<dbReference type="Gene3D" id="2.30.110.10">
    <property type="entry name" value="Electron Transport, Fmn-binding Protein, Chain A"/>
    <property type="match status" value="1"/>
</dbReference>
<dbReference type="RefSeq" id="WP_062998282.1">
    <property type="nucleotide sequence ID" value="NZ_BMMH01000003.1"/>
</dbReference>
<proteinExistence type="predicted"/>
<evidence type="ECO:0000313" key="3">
    <source>
        <dbReference type="Proteomes" id="UP000638263"/>
    </source>
</evidence>
<dbReference type="Proteomes" id="UP000638263">
    <property type="component" value="Unassembled WGS sequence"/>
</dbReference>
<gene>
    <name evidence="2" type="ORF">GCM10011588_18340</name>
</gene>
<reference evidence="2" key="2">
    <citation type="submission" date="2020-09" db="EMBL/GenBank/DDBJ databases">
        <authorList>
            <person name="Sun Q."/>
            <person name="Zhou Y."/>
        </authorList>
    </citation>
    <scope>NUCLEOTIDE SEQUENCE</scope>
    <source>
        <strain evidence="2">CGMCC 4.3508</strain>
    </source>
</reference>
<dbReference type="EMBL" id="BMMH01000003">
    <property type="protein sequence ID" value="GGL04043.1"/>
    <property type="molecule type" value="Genomic_DNA"/>
</dbReference>
<reference evidence="2" key="1">
    <citation type="journal article" date="2014" name="Int. J. Syst. Evol. Microbiol.">
        <title>Complete genome sequence of Corynebacterium casei LMG S-19264T (=DSM 44701T), isolated from a smear-ripened cheese.</title>
        <authorList>
            <consortium name="US DOE Joint Genome Institute (JGI-PGF)"/>
            <person name="Walter F."/>
            <person name="Albersmeier A."/>
            <person name="Kalinowski J."/>
            <person name="Ruckert C."/>
        </authorList>
    </citation>
    <scope>NUCLEOTIDE SEQUENCE</scope>
    <source>
        <strain evidence="2">CGMCC 4.3508</strain>
    </source>
</reference>
<dbReference type="InterPro" id="IPR012349">
    <property type="entry name" value="Split_barrel_FMN-bd"/>
</dbReference>
<accession>A0A917VNW5</accession>
<organism evidence="2 3">
    <name type="scientific">Nocardia jinanensis</name>
    <dbReference type="NCBI Taxonomy" id="382504"/>
    <lineage>
        <taxon>Bacteria</taxon>
        <taxon>Bacillati</taxon>
        <taxon>Actinomycetota</taxon>
        <taxon>Actinomycetes</taxon>
        <taxon>Mycobacteriales</taxon>
        <taxon>Nocardiaceae</taxon>
        <taxon>Nocardia</taxon>
    </lineage>
</organism>
<dbReference type="AlphaFoldDB" id="A0A917VNW5"/>
<evidence type="ECO:0000313" key="2">
    <source>
        <dbReference type="EMBL" id="GGL04043.1"/>
    </source>
</evidence>
<evidence type="ECO:0008006" key="4">
    <source>
        <dbReference type="Google" id="ProtNLM"/>
    </source>
</evidence>
<name>A0A917VNW5_9NOCA</name>
<feature type="region of interest" description="Disordered" evidence="1">
    <location>
        <begin position="1"/>
        <end position="26"/>
    </location>
</feature>
<sequence length="168" mass="18230">MSEDSPAANPYGTPTTSGPRPIGRAQGATNRMVRTLLRIPGLSGVVGKRLATLHVVGRKSGNTYDIPVAYTAHGQTLLIGTAQRPWVKNLASGTPLTITRGGRPEQFDPIVHTEADEVLRLFEIIARDNKTNADYNGIDFDAEGNPNKADIYQTWQQGGVVIELRPVR</sequence>